<evidence type="ECO:0000259" key="2">
    <source>
        <dbReference type="Pfam" id="PF00561"/>
    </source>
</evidence>
<dbReference type="InterPro" id="IPR050471">
    <property type="entry name" value="AB_hydrolase"/>
</dbReference>
<dbReference type="SUPFAM" id="SSF53474">
    <property type="entry name" value="alpha/beta-Hydrolases"/>
    <property type="match status" value="1"/>
</dbReference>
<evidence type="ECO:0000313" key="3">
    <source>
        <dbReference type="EMBL" id="MFC0681248.1"/>
    </source>
</evidence>
<dbReference type="InterPro" id="IPR029058">
    <property type="entry name" value="AB_hydrolase_fold"/>
</dbReference>
<dbReference type="PANTHER" id="PTHR43433:SF5">
    <property type="entry name" value="AB HYDROLASE-1 DOMAIN-CONTAINING PROTEIN"/>
    <property type="match status" value="1"/>
</dbReference>
<name>A0ABV6RZB5_9GAMM</name>
<evidence type="ECO:0000256" key="1">
    <source>
        <dbReference type="SAM" id="MobiDB-lite"/>
    </source>
</evidence>
<comment type="caution">
    <text evidence="3">The sequence shown here is derived from an EMBL/GenBank/DDBJ whole genome shotgun (WGS) entry which is preliminary data.</text>
</comment>
<dbReference type="GO" id="GO:0016787">
    <property type="term" value="F:hydrolase activity"/>
    <property type="evidence" value="ECO:0007669"/>
    <property type="project" value="UniProtKB-KW"/>
</dbReference>
<feature type="region of interest" description="Disordered" evidence="1">
    <location>
        <begin position="44"/>
        <end position="64"/>
    </location>
</feature>
<dbReference type="PRINTS" id="PR00111">
    <property type="entry name" value="ABHYDROLASE"/>
</dbReference>
<dbReference type="Pfam" id="PF00561">
    <property type="entry name" value="Abhydrolase_1"/>
    <property type="match status" value="1"/>
</dbReference>
<keyword evidence="3" id="KW-0378">Hydrolase</keyword>
<evidence type="ECO:0000313" key="4">
    <source>
        <dbReference type="Proteomes" id="UP001589896"/>
    </source>
</evidence>
<sequence>METFGAASDPVVILVAGGGQSMVWWEREFCTRLATGRHVIRYDHRDTGRSTSSPAGQPSYGPADLASDPVRILDAIGVETAHVVGLSMGGGIAQTLGLLRPDRVRTLTLISTSPEGPGSEGLPPPEPRVAATFTDPQPEPDWTDRDAVIAYRVDAERPYAGTLPFDERRIRRNAVLEVDRTRDMAASMTNHFVVGDHWPLGARLETITAPTLVMHGTADPLLPLPHGAALARAIPGAQFVPLEGMGHEQPPPPLWNTTLAAILHHTDSDARRRDGAW</sequence>
<gene>
    <name evidence="3" type="ORF">ACFFGH_25745</name>
</gene>
<dbReference type="PANTHER" id="PTHR43433">
    <property type="entry name" value="HYDROLASE, ALPHA/BETA FOLD FAMILY PROTEIN"/>
    <property type="match status" value="1"/>
</dbReference>
<dbReference type="EMBL" id="JBHLTG010000007">
    <property type="protein sequence ID" value="MFC0681248.1"/>
    <property type="molecule type" value="Genomic_DNA"/>
</dbReference>
<reference evidence="3 4" key="1">
    <citation type="submission" date="2024-09" db="EMBL/GenBank/DDBJ databases">
        <authorList>
            <person name="Sun Q."/>
            <person name="Mori K."/>
        </authorList>
    </citation>
    <scope>NUCLEOTIDE SEQUENCE [LARGE SCALE GENOMIC DNA]</scope>
    <source>
        <strain evidence="3 4">KCTC 23076</strain>
    </source>
</reference>
<dbReference type="Proteomes" id="UP001589896">
    <property type="component" value="Unassembled WGS sequence"/>
</dbReference>
<feature type="domain" description="AB hydrolase-1" evidence="2">
    <location>
        <begin position="10"/>
        <end position="248"/>
    </location>
</feature>
<organism evidence="3 4">
    <name type="scientific">Lysobacter korlensis</name>
    <dbReference type="NCBI Taxonomy" id="553636"/>
    <lineage>
        <taxon>Bacteria</taxon>
        <taxon>Pseudomonadati</taxon>
        <taxon>Pseudomonadota</taxon>
        <taxon>Gammaproteobacteria</taxon>
        <taxon>Lysobacterales</taxon>
        <taxon>Lysobacteraceae</taxon>
        <taxon>Lysobacter</taxon>
    </lineage>
</organism>
<dbReference type="InterPro" id="IPR000073">
    <property type="entry name" value="AB_hydrolase_1"/>
</dbReference>
<protein>
    <submittedName>
        <fullName evidence="3">Alpha/beta fold hydrolase</fullName>
    </submittedName>
</protein>
<accession>A0ABV6RZB5</accession>
<proteinExistence type="predicted"/>
<dbReference type="RefSeq" id="WP_386673688.1">
    <property type="nucleotide sequence ID" value="NZ_JBHLTG010000007.1"/>
</dbReference>
<keyword evidence="4" id="KW-1185">Reference proteome</keyword>
<dbReference type="Gene3D" id="3.40.50.1820">
    <property type="entry name" value="alpha/beta hydrolase"/>
    <property type="match status" value="1"/>
</dbReference>